<evidence type="ECO:0008006" key="4">
    <source>
        <dbReference type="Google" id="ProtNLM"/>
    </source>
</evidence>
<organism evidence="2 3">
    <name type="scientific">Vitrella brassicaformis (strain CCMP3155)</name>
    <dbReference type="NCBI Taxonomy" id="1169540"/>
    <lineage>
        <taxon>Eukaryota</taxon>
        <taxon>Sar</taxon>
        <taxon>Alveolata</taxon>
        <taxon>Colpodellida</taxon>
        <taxon>Vitrellaceae</taxon>
        <taxon>Vitrella</taxon>
    </lineage>
</organism>
<feature type="signal peptide" evidence="1">
    <location>
        <begin position="1"/>
        <end position="19"/>
    </location>
</feature>
<name>A0A0G4EIN1_VITBC</name>
<dbReference type="EMBL" id="CDMY01000240">
    <property type="protein sequence ID" value="CEL95848.1"/>
    <property type="molecule type" value="Genomic_DNA"/>
</dbReference>
<feature type="chain" id="PRO_5005187172" description="Secreted protein" evidence="1">
    <location>
        <begin position="20"/>
        <end position="203"/>
    </location>
</feature>
<proteinExistence type="predicted"/>
<evidence type="ECO:0000313" key="2">
    <source>
        <dbReference type="EMBL" id="CEL95848.1"/>
    </source>
</evidence>
<protein>
    <recommendedName>
        <fullName evidence="4">Secreted protein</fullName>
    </recommendedName>
</protein>
<keyword evidence="3" id="KW-1185">Reference proteome</keyword>
<gene>
    <name evidence="2" type="ORF">Vbra_1114</name>
</gene>
<keyword evidence="1" id="KW-0732">Signal</keyword>
<reference evidence="2 3" key="1">
    <citation type="submission" date="2014-11" db="EMBL/GenBank/DDBJ databases">
        <authorList>
            <person name="Zhu J."/>
            <person name="Qi W."/>
            <person name="Song R."/>
        </authorList>
    </citation>
    <scope>NUCLEOTIDE SEQUENCE [LARGE SCALE GENOMIC DNA]</scope>
</reference>
<dbReference type="InParanoid" id="A0A0G4EIN1"/>
<accession>A0A0G4EIN1</accession>
<sequence length="203" mass="21723">MLCYIASFAFLGLATVALGVQSKVGPIPVHDRFQNLYKTLTGSTFTSSVFGCDFDNLGMLTTGNECQDARTGCCPTFTQLKAALNDKPCDYSDLLQNATKVAMLANNADLQTACTNGCLKKAKTALESGLNTAGVKGRGCVAAQTALRTIENICAMENIDTYCFEYFNNHLEIYEAAIQDHSTSLVSSLMMVCLGTCARSDAS</sequence>
<dbReference type="VEuPathDB" id="CryptoDB:Vbra_1114"/>
<evidence type="ECO:0000313" key="3">
    <source>
        <dbReference type="Proteomes" id="UP000041254"/>
    </source>
</evidence>
<evidence type="ECO:0000256" key="1">
    <source>
        <dbReference type="SAM" id="SignalP"/>
    </source>
</evidence>
<dbReference type="Proteomes" id="UP000041254">
    <property type="component" value="Unassembled WGS sequence"/>
</dbReference>
<dbReference type="PhylomeDB" id="A0A0G4EIN1"/>
<dbReference type="AlphaFoldDB" id="A0A0G4EIN1"/>